<dbReference type="SUPFAM" id="SSF53901">
    <property type="entry name" value="Thiolase-like"/>
    <property type="match status" value="1"/>
</dbReference>
<dbReference type="InterPro" id="IPR023213">
    <property type="entry name" value="CAT-like_dom_sf"/>
</dbReference>
<feature type="domain" description="PKS/mFAS DH" evidence="16">
    <location>
        <begin position="956"/>
        <end position="1263"/>
    </location>
</feature>
<dbReference type="InterPro" id="IPR050091">
    <property type="entry name" value="PKS_NRPS_Biosynth_Enz"/>
</dbReference>
<dbReference type="Gene3D" id="3.40.50.150">
    <property type="entry name" value="Vaccinia Virus protein VP39"/>
    <property type="match status" value="1"/>
</dbReference>
<dbReference type="InterPro" id="IPR029063">
    <property type="entry name" value="SAM-dependent_MTases_sf"/>
</dbReference>
<dbReference type="Gene3D" id="3.40.50.12780">
    <property type="entry name" value="N-terminal domain of ligase-like"/>
    <property type="match status" value="1"/>
</dbReference>
<dbReference type="Pfam" id="PF23114">
    <property type="entry name" value="NAD-bd_HRPKS_sdrA"/>
    <property type="match status" value="1"/>
</dbReference>
<keyword evidence="4" id="KW-0808">Transferase</keyword>
<dbReference type="InterPro" id="IPR049551">
    <property type="entry name" value="PKS_DH_C"/>
</dbReference>
<dbReference type="InterPro" id="IPR016036">
    <property type="entry name" value="Malonyl_transacylase_ACP-bd"/>
</dbReference>
<dbReference type="PROSITE" id="PS00012">
    <property type="entry name" value="PHOSPHOPANTETHEINE"/>
    <property type="match status" value="1"/>
</dbReference>
<dbReference type="SMART" id="SM00823">
    <property type="entry name" value="PKS_PP"/>
    <property type="match status" value="2"/>
</dbReference>
<evidence type="ECO:0000256" key="11">
    <source>
        <dbReference type="PIRSR" id="PIRSR602401-1"/>
    </source>
</evidence>
<keyword evidence="3" id="KW-0436">Ligase</keyword>
<dbReference type="EMBL" id="NKHU02000030">
    <property type="protein sequence ID" value="RHZ63238.1"/>
    <property type="molecule type" value="Genomic_DNA"/>
</dbReference>
<accession>A0A397HMN8</accession>
<dbReference type="InterPro" id="IPR036291">
    <property type="entry name" value="NAD(P)-bd_dom_sf"/>
</dbReference>
<dbReference type="Gene3D" id="1.10.630.10">
    <property type="entry name" value="Cytochrome P450"/>
    <property type="match status" value="1"/>
</dbReference>
<dbReference type="Pfam" id="PF00109">
    <property type="entry name" value="ketoacyl-synt"/>
    <property type="match status" value="1"/>
</dbReference>
<dbReference type="Gene3D" id="3.30.559.10">
    <property type="entry name" value="Chloramphenicol acetyltransferase-like domain"/>
    <property type="match status" value="1"/>
</dbReference>
<evidence type="ECO:0000256" key="5">
    <source>
        <dbReference type="ARBA" id="ARBA00022723"/>
    </source>
</evidence>
<dbReference type="SUPFAM" id="SSF55048">
    <property type="entry name" value="Probable ACP-binding domain of malonyl-CoA ACP transacylase"/>
    <property type="match status" value="1"/>
</dbReference>
<dbReference type="InterPro" id="IPR020845">
    <property type="entry name" value="AMP-binding_CS"/>
</dbReference>
<dbReference type="STRING" id="41047.A0A397HMN8"/>
<name>A0A397HMN8_ASPTH</name>
<dbReference type="SUPFAM" id="SSF48264">
    <property type="entry name" value="Cytochrome P450"/>
    <property type="match status" value="1"/>
</dbReference>
<dbReference type="Pfam" id="PF08659">
    <property type="entry name" value="KR"/>
    <property type="match status" value="1"/>
</dbReference>
<evidence type="ECO:0000256" key="1">
    <source>
        <dbReference type="ARBA" id="ARBA00022450"/>
    </source>
</evidence>
<evidence type="ECO:0000256" key="7">
    <source>
        <dbReference type="ARBA" id="ARBA00023002"/>
    </source>
</evidence>
<evidence type="ECO:0000256" key="10">
    <source>
        <dbReference type="ARBA" id="ARBA00029443"/>
    </source>
</evidence>
<dbReference type="InterPro" id="IPR045851">
    <property type="entry name" value="AMP-bd_C_sf"/>
</dbReference>
<feature type="binding site" description="axial binding residue" evidence="11">
    <location>
        <position position="3682"/>
    </location>
    <ligand>
        <name>heme</name>
        <dbReference type="ChEBI" id="CHEBI:30413"/>
    </ligand>
    <ligandPart>
        <name>Fe</name>
        <dbReference type="ChEBI" id="CHEBI:18248"/>
    </ligandPart>
</feature>
<dbReference type="Gene3D" id="3.40.50.720">
    <property type="entry name" value="NAD(P)-binding Rossmann-like Domain"/>
    <property type="match status" value="2"/>
</dbReference>
<dbReference type="PROSITE" id="PS52019">
    <property type="entry name" value="PKS_MFAS_DH"/>
    <property type="match status" value="1"/>
</dbReference>
<dbReference type="Pfam" id="PF00067">
    <property type="entry name" value="p450"/>
    <property type="match status" value="1"/>
</dbReference>
<dbReference type="SUPFAM" id="SSF47336">
    <property type="entry name" value="ACP-like"/>
    <property type="match status" value="2"/>
</dbReference>
<dbReference type="InterPro" id="IPR036396">
    <property type="entry name" value="Cyt_P450_sf"/>
</dbReference>
<dbReference type="Gene3D" id="3.30.300.30">
    <property type="match status" value="1"/>
</dbReference>
<feature type="region of interest" description="C-terminal hotdog fold" evidence="12">
    <location>
        <begin position="1106"/>
        <end position="1263"/>
    </location>
</feature>
<feature type="compositionally biased region" description="Polar residues" evidence="13">
    <location>
        <begin position="2432"/>
        <end position="2457"/>
    </location>
</feature>
<gene>
    <name evidence="17" type="ORF">CDV56_108187</name>
</gene>
<dbReference type="Pfam" id="PF00550">
    <property type="entry name" value="PP-binding"/>
    <property type="match status" value="2"/>
</dbReference>
<evidence type="ECO:0000313" key="17">
    <source>
        <dbReference type="EMBL" id="RHZ63238.1"/>
    </source>
</evidence>
<dbReference type="PROSITE" id="PS00455">
    <property type="entry name" value="AMP_BINDING"/>
    <property type="match status" value="1"/>
</dbReference>
<dbReference type="PROSITE" id="PS52004">
    <property type="entry name" value="KS3_2"/>
    <property type="match status" value="1"/>
</dbReference>
<dbReference type="InterPro" id="IPR057326">
    <property type="entry name" value="KR_dom"/>
</dbReference>
<dbReference type="Gene3D" id="3.10.129.110">
    <property type="entry name" value="Polyketide synthase dehydratase"/>
    <property type="match status" value="1"/>
</dbReference>
<evidence type="ECO:0000256" key="9">
    <source>
        <dbReference type="ARBA" id="ARBA00023268"/>
    </source>
</evidence>
<evidence type="ECO:0000256" key="4">
    <source>
        <dbReference type="ARBA" id="ARBA00022679"/>
    </source>
</evidence>
<dbReference type="InterPro" id="IPR016039">
    <property type="entry name" value="Thiolase-like"/>
</dbReference>
<dbReference type="InterPro" id="IPR020841">
    <property type="entry name" value="PKS_Beta-ketoAc_synthase_dom"/>
</dbReference>
<dbReference type="Gene3D" id="3.30.559.30">
    <property type="entry name" value="Nonribosomal peptide synthetase, condensation domain"/>
    <property type="match status" value="1"/>
</dbReference>
<dbReference type="GO" id="GO:0016874">
    <property type="term" value="F:ligase activity"/>
    <property type="evidence" value="ECO:0007669"/>
    <property type="project" value="UniProtKB-KW"/>
</dbReference>
<evidence type="ECO:0000259" key="14">
    <source>
        <dbReference type="PROSITE" id="PS50075"/>
    </source>
</evidence>
<dbReference type="PROSITE" id="PS00606">
    <property type="entry name" value="KS3_1"/>
    <property type="match status" value="1"/>
</dbReference>
<dbReference type="GO" id="GO:0020037">
    <property type="term" value="F:heme binding"/>
    <property type="evidence" value="ECO:0007669"/>
    <property type="project" value="InterPro"/>
</dbReference>
<dbReference type="GO" id="GO:0006633">
    <property type="term" value="P:fatty acid biosynthetic process"/>
    <property type="evidence" value="ECO:0007669"/>
    <property type="project" value="InterPro"/>
</dbReference>
<evidence type="ECO:0008006" key="19">
    <source>
        <dbReference type="Google" id="ProtNLM"/>
    </source>
</evidence>
<keyword evidence="8 11" id="KW-0408">Iron</keyword>
<dbReference type="InterPro" id="IPR002401">
    <property type="entry name" value="Cyt_P450_E_grp-I"/>
</dbReference>
<evidence type="ECO:0000259" key="15">
    <source>
        <dbReference type="PROSITE" id="PS52004"/>
    </source>
</evidence>
<proteinExistence type="inferred from homology"/>
<dbReference type="PANTHER" id="PTHR43775:SF20">
    <property type="entry name" value="HYBRID PKS-NRPS SYNTHETASE APDA"/>
    <property type="match status" value="1"/>
</dbReference>
<dbReference type="Pfam" id="PF14765">
    <property type="entry name" value="PS-DH"/>
    <property type="match status" value="1"/>
</dbReference>
<dbReference type="InterPro" id="IPR020806">
    <property type="entry name" value="PKS_PP-bd"/>
</dbReference>
<dbReference type="InterPro" id="IPR009081">
    <property type="entry name" value="PP-bd_ACP"/>
</dbReference>
<dbReference type="InterPro" id="IPR001227">
    <property type="entry name" value="Ac_transferase_dom_sf"/>
</dbReference>
<dbReference type="GO" id="GO:0004312">
    <property type="term" value="F:fatty acid synthase activity"/>
    <property type="evidence" value="ECO:0007669"/>
    <property type="project" value="TreeGrafter"/>
</dbReference>
<dbReference type="InterPro" id="IPR036736">
    <property type="entry name" value="ACP-like_sf"/>
</dbReference>
<dbReference type="SMART" id="SM00825">
    <property type="entry name" value="PKS_KS"/>
    <property type="match status" value="1"/>
</dbReference>
<comment type="similarity">
    <text evidence="10">In the C-terminal section; belongs to the NRP synthetase family.</text>
</comment>
<dbReference type="Gene3D" id="3.30.70.3290">
    <property type="match status" value="1"/>
</dbReference>
<dbReference type="InterPro" id="IPR017972">
    <property type="entry name" value="Cyt_P450_CS"/>
</dbReference>
<dbReference type="Pfam" id="PF21089">
    <property type="entry name" value="PKS_DH_N"/>
    <property type="match status" value="1"/>
</dbReference>
<dbReference type="RefSeq" id="XP_026617100.1">
    <property type="nucleotide sequence ID" value="XM_026761806.1"/>
</dbReference>
<dbReference type="Gene3D" id="3.40.47.10">
    <property type="match status" value="1"/>
</dbReference>
<dbReference type="PRINTS" id="PR00463">
    <property type="entry name" value="EP450I"/>
</dbReference>
<dbReference type="InterPro" id="IPR006162">
    <property type="entry name" value="Ppantetheine_attach_site"/>
</dbReference>
<feature type="active site" description="Proton acceptor; for dehydratase activity" evidence="12">
    <location>
        <position position="988"/>
    </location>
</feature>
<evidence type="ECO:0000256" key="3">
    <source>
        <dbReference type="ARBA" id="ARBA00022598"/>
    </source>
</evidence>
<protein>
    <recommendedName>
        <fullName evidence="19">Carrier domain-containing protein</fullName>
    </recommendedName>
</protein>
<dbReference type="SMART" id="SM00822">
    <property type="entry name" value="PKS_KR"/>
    <property type="match status" value="1"/>
</dbReference>
<keyword evidence="7" id="KW-0560">Oxidoreductase</keyword>
<dbReference type="InterPro" id="IPR014043">
    <property type="entry name" value="Acyl_transferase_dom"/>
</dbReference>
<keyword evidence="2" id="KW-0597">Phosphoprotein</keyword>
<dbReference type="GO" id="GO:0016705">
    <property type="term" value="F:oxidoreductase activity, acting on paired donors, with incorporation or reduction of molecular oxygen"/>
    <property type="evidence" value="ECO:0007669"/>
    <property type="project" value="InterPro"/>
</dbReference>
<dbReference type="InterPro" id="IPR016035">
    <property type="entry name" value="Acyl_Trfase/lysoPLipase"/>
</dbReference>
<dbReference type="GO" id="GO:0005506">
    <property type="term" value="F:iron ion binding"/>
    <property type="evidence" value="ECO:0007669"/>
    <property type="project" value="InterPro"/>
</dbReference>
<reference evidence="17" key="1">
    <citation type="submission" date="2018-08" db="EMBL/GenBank/DDBJ databases">
        <title>Draft genome sequence of azole-resistant Aspergillus thermomutatus (Neosartorya pseudofischeri) strain HMR AF 39, isolated from a human nasal aspirate.</title>
        <authorList>
            <person name="Parent-Michaud M."/>
            <person name="Dufresne P.J."/>
            <person name="Fournier E."/>
            <person name="Martineau C."/>
            <person name="Moreira S."/>
            <person name="Perkins V."/>
            <person name="De Repentigny L."/>
            <person name="Dufresne S.F."/>
        </authorList>
    </citation>
    <scope>NUCLEOTIDE SEQUENCE [LARGE SCALE GENOMIC DNA]</scope>
    <source>
        <strain evidence="17">HMR AF 39</strain>
    </source>
</reference>
<dbReference type="InterPro" id="IPR049552">
    <property type="entry name" value="PKS_DH_N"/>
</dbReference>
<evidence type="ECO:0000256" key="13">
    <source>
        <dbReference type="SAM" id="MobiDB-lite"/>
    </source>
</evidence>
<evidence type="ECO:0000256" key="6">
    <source>
        <dbReference type="ARBA" id="ARBA00022737"/>
    </source>
</evidence>
<dbReference type="VEuPathDB" id="FungiDB:CDV56_108187"/>
<keyword evidence="1" id="KW-0596">Phosphopantetheine</keyword>
<dbReference type="GO" id="GO:0004315">
    <property type="term" value="F:3-oxoacyl-[acyl-carrier-protein] synthase activity"/>
    <property type="evidence" value="ECO:0007669"/>
    <property type="project" value="InterPro"/>
</dbReference>
<comment type="cofactor">
    <cofactor evidence="11">
        <name>heme</name>
        <dbReference type="ChEBI" id="CHEBI:30413"/>
    </cofactor>
</comment>
<dbReference type="CDD" id="cd19532">
    <property type="entry name" value="C_PKS-NRPS"/>
    <property type="match status" value="1"/>
</dbReference>
<evidence type="ECO:0000256" key="8">
    <source>
        <dbReference type="ARBA" id="ARBA00023004"/>
    </source>
</evidence>
<dbReference type="InterPro" id="IPR042099">
    <property type="entry name" value="ANL_N_sf"/>
</dbReference>
<dbReference type="CDD" id="cd05930">
    <property type="entry name" value="A_NRPS"/>
    <property type="match status" value="1"/>
</dbReference>
<evidence type="ECO:0000259" key="16">
    <source>
        <dbReference type="PROSITE" id="PS52019"/>
    </source>
</evidence>
<dbReference type="GeneID" id="38130161"/>
<keyword evidence="18" id="KW-1185">Reference proteome</keyword>
<evidence type="ECO:0000256" key="2">
    <source>
        <dbReference type="ARBA" id="ARBA00022553"/>
    </source>
</evidence>
<keyword evidence="11" id="KW-0349">Heme</keyword>
<dbReference type="InterPro" id="IPR032821">
    <property type="entry name" value="PKS_assoc"/>
</dbReference>
<dbReference type="SUPFAM" id="SSF56801">
    <property type="entry name" value="Acetyl-CoA synthetase-like"/>
    <property type="match status" value="1"/>
</dbReference>
<keyword evidence="6" id="KW-0677">Repeat</keyword>
<dbReference type="SUPFAM" id="SSF51735">
    <property type="entry name" value="NAD(P)-binding Rossmann-fold domains"/>
    <property type="match status" value="1"/>
</dbReference>
<dbReference type="InterPro" id="IPR056501">
    <property type="entry name" value="NAD-bd_HRPKS_sdrA"/>
</dbReference>
<dbReference type="InterPro" id="IPR013968">
    <property type="entry name" value="PKS_KR"/>
</dbReference>
<dbReference type="Pfam" id="PF00698">
    <property type="entry name" value="Acyl_transf_1"/>
    <property type="match status" value="1"/>
</dbReference>
<dbReference type="PROSITE" id="PS50075">
    <property type="entry name" value="CARRIER"/>
    <property type="match status" value="2"/>
</dbReference>
<dbReference type="InterPro" id="IPR000873">
    <property type="entry name" value="AMP-dep_synth/lig_dom"/>
</dbReference>
<dbReference type="Pfam" id="PF00501">
    <property type="entry name" value="AMP-binding"/>
    <property type="match status" value="1"/>
</dbReference>
<dbReference type="InterPro" id="IPR042104">
    <property type="entry name" value="PKS_dehydratase_sf"/>
</dbReference>
<dbReference type="CDD" id="cd00833">
    <property type="entry name" value="PKS"/>
    <property type="match status" value="1"/>
</dbReference>
<dbReference type="InterPro" id="IPR001242">
    <property type="entry name" value="Condensation_dom"/>
</dbReference>
<dbReference type="FunFam" id="3.40.47.10:FF:000019">
    <property type="entry name" value="Polyketide synthase type I"/>
    <property type="match status" value="1"/>
</dbReference>
<feature type="active site" description="Proton donor; for dehydratase activity" evidence="12">
    <location>
        <position position="1165"/>
    </location>
</feature>
<dbReference type="PANTHER" id="PTHR43775">
    <property type="entry name" value="FATTY ACID SYNTHASE"/>
    <property type="match status" value="1"/>
</dbReference>
<feature type="region of interest" description="N-terminal hotdog fold" evidence="12">
    <location>
        <begin position="956"/>
        <end position="1091"/>
    </location>
</feature>
<dbReference type="SMART" id="SM00826">
    <property type="entry name" value="PKS_DH"/>
    <property type="match status" value="1"/>
</dbReference>
<feature type="domain" description="Carrier" evidence="14">
    <location>
        <begin position="2331"/>
        <end position="2412"/>
    </location>
</feature>
<evidence type="ECO:0000313" key="18">
    <source>
        <dbReference type="Proteomes" id="UP000215305"/>
    </source>
</evidence>
<dbReference type="InterPro" id="IPR049900">
    <property type="entry name" value="PKS_mFAS_DH"/>
</dbReference>
<dbReference type="SMART" id="SM00827">
    <property type="entry name" value="PKS_AT"/>
    <property type="match status" value="1"/>
</dbReference>
<feature type="region of interest" description="Disordered" evidence="13">
    <location>
        <begin position="3527"/>
        <end position="3546"/>
    </location>
</feature>
<dbReference type="Pfam" id="PF02801">
    <property type="entry name" value="Ketoacyl-synt_C"/>
    <property type="match status" value="1"/>
</dbReference>
<dbReference type="SUPFAM" id="SSF52151">
    <property type="entry name" value="FabD/lysophospholipase-like"/>
    <property type="match status" value="1"/>
</dbReference>
<dbReference type="InterPro" id="IPR014031">
    <property type="entry name" value="Ketoacyl_synth_C"/>
</dbReference>
<dbReference type="Gene3D" id="1.10.1200.10">
    <property type="entry name" value="ACP-like"/>
    <property type="match status" value="2"/>
</dbReference>
<keyword evidence="5 11" id="KW-0479">Metal-binding</keyword>
<feature type="domain" description="Carrier" evidence="14">
    <location>
        <begin position="3453"/>
        <end position="3530"/>
    </location>
</feature>
<dbReference type="GO" id="GO:0030639">
    <property type="term" value="P:polyketide biosynthetic process"/>
    <property type="evidence" value="ECO:0007669"/>
    <property type="project" value="UniProtKB-ARBA"/>
</dbReference>
<comment type="caution">
    <text evidence="17">The sequence shown here is derived from an EMBL/GenBank/DDBJ whole genome shotgun (WGS) entry which is preliminary data.</text>
</comment>
<feature type="region of interest" description="Disordered" evidence="13">
    <location>
        <begin position="2428"/>
        <end position="2460"/>
    </location>
</feature>
<feature type="domain" description="Ketosynthase family 3 (KS3)" evidence="15">
    <location>
        <begin position="8"/>
        <end position="444"/>
    </location>
</feature>
<dbReference type="SUPFAM" id="SSF52777">
    <property type="entry name" value="CoA-dependent acyltransferases"/>
    <property type="match status" value="2"/>
</dbReference>
<dbReference type="GO" id="GO:0031177">
    <property type="term" value="F:phosphopantetheine binding"/>
    <property type="evidence" value="ECO:0007669"/>
    <property type="project" value="InterPro"/>
</dbReference>
<dbReference type="Gene3D" id="3.40.366.10">
    <property type="entry name" value="Malonyl-Coenzyme A Acyl Carrier Protein, domain 2"/>
    <property type="match status" value="1"/>
</dbReference>
<sequence length="3741" mass="409364">MAYIPPTSEPIAIIGSACRFPGNSTSPAKLWELLSNPRDLSREIPQDRFNVQGFYHPDGEHNGTTNAPKAYFLEQDHRQFDATFFNITPKEAEAIDPQGKILLETVYEGMDSAGISLQESMGKRIAVFVGTMTADYDLLTGKDELMFSQYCATGTSRAIISNRVSYFFHWNGPSMTIDTACSSSLVALHQAVLSLRSGESSMACVAGTNLILGPEMFICESNLHMLSPNGRSRMWDEGADGYARGEGVAVLFVKTLSQALADGDHIECIVRETGVNSDGRTKGITMPSATAQAALIRDTYARSGLDARNSQHQCQYFEAHGTGTQAGDPVEAEAIYTAFFGEASEDSQEEHCMLVGSVKTVIGHTEGAAGVAGVIKAMLAMKHHLIPPNQHMARLNPRIAPFAARLKVPTVPWPWPRVSTGHPLRASVNSFGFGGTNGHAILEHYDPAIHGRGLVQPTVLTPTIQHSPIPLLLSANSEKALSRLVRRFADYLSTETDVNLAALAWTMAARRSVLPHRASFSVASGVETLIQDMQSQLDAAENSQAGMGVRAKPTDQPNRILGVFTGQGAQWPQMDKQLLQASPVFQQSIRGLNGALTTCRNPPAWSIESELLAPTSSSRLGEAALSQPLCTAVQIALVDLLRAAGITFAAVVGHSSSEIAAAYAAGLLSAQEAILIAYYRGYHAKGASGVHGEKGGMMAVGMGVEEAMDLCDQAAFQGRLYIAASNAPASVTLSGDWDAVQEAKALLDERGRFARVLKVDTAYHSHHMDRCAVPYHESLSECGIRGSAESHGGSCVWVSSVYGPAGKPTPNELKGRYWRNNMVQPVLFAEALRRVLVDEGPFDLALEVGPHPALKGPALQTMQEAIGKTLPYTGVLHRGQDDVAAFSDALGTAWTVLGSSSSPVRWEPFAAALGVHLPSVQRVIKDLPSYPWDHAQPFYRQPRLQKQYVQRRAPPHELLGVRTSDDTDSEYRWRNILKPDSLPWLRDHRFQGQIIVPAAAYCVMAVDAALAMAAPGSFVRLVEVHDLRIQAGISMGDDSQGVETLFSLARTVHSKTSVWTASFTLDWAPVDNTLPMKTAVTGTVWVEMGDSSADVLPKRTGGHLDLHAVNTDEFYSSMQDIGLAYTGPFRALTSLKRRLDTAHGVLLKPHEEDLSTLAIRPALLDASFQTAFAAFAAPGDGAIWTAFLPQYIQRLRFNPILCTTQSDRQEPVDVDATITKFSPASPESQASFTGNICVYNGQGQMEIQIEGITVASFAASVANDRDLYLETVYKVDPWSSFTTADDQASSIMDNELLLSKVGSGDIADIEDILSQMSVSLSGQNRELLCVCAKQLPSLVPALVKEMTLESSEQRSLRHQLTHVVDQVSHRFPRLRILEMDLSQTGTLGAHFGCSLAVSFVSYTHIYTDGGILPHLDTGELRRQPHKIRVKQLPSGQSLSDVDLEEESYDLVVVAGLSDDQEVLHHQLREIRHAMALGGYLLIVQTARVSLQERLLHCVSPGTAIVSRDAESLDSGLLQTVQFTRVTSEFHTPRRTSSLHVVQATSSTLEAFRSPLASILPVDMPGQILLLGGTKPETHQIRSKLADILPLYNYDVITAQSLDAVHESVLHNASAAVMLSDLDEPLMASMTGTKLAKLQQLFAPSRSILWLTRGFREDNPYHYATLGLSRCVRHETPRLRLQFLDVDTLSGIEDLVAEVFLRLLRTDDAEMAAALWSTEYELVLQDGQLLIPRVLPMEDLNRRYNSVRRVITPELDVSRSVVEIVGARDGTDAVWHANDTGAPVARLQPLDPTIVVRMRYSSAWALQIDEGVFAFVGIGDTRDLRQVLVVSASNASCVCVHREWTFDVGHLLRQGPSLLARVLAVLIAKAIRRQSPHGMVTLYEPTRALMDVLEATEGKCRYLTSDTQKAASDDRLVFVHSLLTDDILQSFLLVSGTFVSFEDNAAYLRLKGLLPASVVQLDKESLVRLSSTTGTDSCGLAESTVVKQAVALAIQSLETVADDAQEDNPISLNTILENSPQSMFTMLDWVSRPKALVRVQAISASSVLSAHKTYVMVGLTGELGQSLCRFMVRHGARYIAVASRNPNAATSWQAELQSMGATVQIMKLDVTDLGAVDRFKIDLAGRLPPVGGVVNGAMVLSDGLFADMTIEDFTKVMRPKVTGSYNLNLIFNDPDLEFFVMFSSLTGVPGNKGQSNYTAANMYMAGLAAQRRKRGLAATVLDIGMLYGIGYINRTDGAEIYRNLRRQGYWPISERDLHGMFVEAIAAGRPGSGTSVQLTTGLQRFGRPGEELLPWHADARFSHYMVVDSSGASTAAASGGVQSVQELLRGSQSLDEIAQTLRDSFATQLESMLHLAPGTVNMDSPIIDLGVDSLVAVEVRSWFLKNVEKDMPVLKVLGGGSIASLSDELGAQLFAERALSKPVEANALDAQSVHGSSTEPSSRSDTALPVSSSNTSDSFEGDCGDWGDIPSFEQIEPMSYSQARMWFPHLMLEDKTAYNCTSAYRLRGALDIPRFEQALHLVMRRHQVFRTWFFVDETSGEPLQAVTRFPTFALRKILNADDERDVNEEREKIGMHVFDLEHGDGFMASLLVHSDGYYTVIFGYHHILLDGVSWQLFLQDLEKLYMAPGKMTPNTTHFIDFAVAQRSDLGSPNMLKRREFWRSTFADGLPPSLPLFPFAKVTARRPLERYEVTEHFVELDRSLVARIKAVSADNKATSFHLYLAVFHVMLHRILKSDNTCIGITDANRNAANHMDTVGLLLDTLPLRLRQSANIQTFQEQLQNTRNAVYAALGQSGVPLEVILREIGAESSPTEPPLFQVLVNYRMGAIKQKTIGDVQLDFLSYEDARHPFDFILTIDEDEGRGGLTLSVQDYLYDKAGADLILQTYIHLLEAFVSTPGAAIQEPSIYPPGLVTEALRLSLGESVSRPWEEETLSHRVDEMVRRYPSATAVKDGSAAWTYEQLAHRVARIAASLMDHGAARGAPVAVFCERSADMIGCLLAILKVGAVYVPCDVRNSDDRLSSIVRDSAAALLVCDRGTAPRVPRLGLDQDHQPLRVLNVSLLRDQQTPPVRNYASRHDLAFIMFTSGSTGKPKGIKLTHANFMTHVAAATARMRLGREVVLQQSALGYDASLAQFFYALANGGSLVISSNRAEIHELASVMLRERVTFTLMSPSEYTVLLEYGTGILSQCRDWRVAMCGGEAFLPRLIESFRGPNLQGLQVFNAYGPTEISVVSNIGLVDYRRDTIAAPASIGTVLANYSVYLVDEELHPVPLGWPGQIAVGGPAVSMGYLHDDDLTRERFIVNGALSDGAVHLTGDLGQMLPDGSLVYQGRIESNTQIKLRGIRIQLADIATTIVDASSGVVANAAVGTRGAGESQFLVAYVVFATERQPHNVEVYASQLLASLPLPQYMKPAMAVRVDALPLTASGKLDFRALNDIPLGPGSDTETKEEVSGWSENERRLKKVWESTLGETGITITRTTDFFSAGGNSLLLIKLQALIDKGFGTRLRLPDLFRASTLNAMAARLDRATSPVQEPQTPEPTEDYSRHDIDWETETALPIELLATALTGTLQYLLRNPEKMEKLQREIRRSLRSAEESLSIQHTANLPYLTAVLQEGLRMCPPAPSNRPRLVPDGGAQVCGSWVPAGASVGIPVWTAFRSPRNFAQPDSFIPDLFGYGPRDCLGRRLGWAELRVILASLVWHFDMANRSPENRWEDQVAFVMWEKKPLYLGLAPVQHDGAN</sequence>
<dbReference type="Pfam" id="PF16197">
    <property type="entry name" value="KAsynt_C_assoc"/>
    <property type="match status" value="1"/>
</dbReference>
<dbReference type="InterPro" id="IPR020807">
    <property type="entry name" value="PKS_DH"/>
</dbReference>
<dbReference type="GO" id="GO:0004497">
    <property type="term" value="F:monooxygenase activity"/>
    <property type="evidence" value="ECO:0007669"/>
    <property type="project" value="InterPro"/>
</dbReference>
<dbReference type="InterPro" id="IPR018201">
    <property type="entry name" value="Ketoacyl_synth_AS"/>
</dbReference>
<keyword evidence="9" id="KW-0511">Multifunctional enzyme</keyword>
<dbReference type="InterPro" id="IPR001128">
    <property type="entry name" value="Cyt_P450"/>
</dbReference>
<dbReference type="PROSITE" id="PS00086">
    <property type="entry name" value="CYTOCHROME_P450"/>
    <property type="match status" value="1"/>
</dbReference>
<dbReference type="Proteomes" id="UP000215305">
    <property type="component" value="Unassembled WGS sequence"/>
</dbReference>
<organism evidence="17 18">
    <name type="scientific">Aspergillus thermomutatus</name>
    <name type="common">Neosartorya pseudofischeri</name>
    <dbReference type="NCBI Taxonomy" id="41047"/>
    <lineage>
        <taxon>Eukaryota</taxon>
        <taxon>Fungi</taxon>
        <taxon>Dikarya</taxon>
        <taxon>Ascomycota</taxon>
        <taxon>Pezizomycotina</taxon>
        <taxon>Eurotiomycetes</taxon>
        <taxon>Eurotiomycetidae</taxon>
        <taxon>Eurotiales</taxon>
        <taxon>Aspergillaceae</taxon>
        <taxon>Aspergillus</taxon>
        <taxon>Aspergillus subgen. Fumigati</taxon>
    </lineage>
</organism>
<dbReference type="OrthoDB" id="329835at2759"/>
<dbReference type="Pfam" id="PF00668">
    <property type="entry name" value="Condensation"/>
    <property type="match status" value="1"/>
</dbReference>
<evidence type="ECO:0000256" key="12">
    <source>
        <dbReference type="PROSITE-ProRule" id="PRU01363"/>
    </source>
</evidence>
<dbReference type="InterPro" id="IPR014030">
    <property type="entry name" value="Ketoacyl_synth_N"/>
</dbReference>